<keyword evidence="5 10" id="KW-0418">Kinase</keyword>
<dbReference type="InterPro" id="IPR000719">
    <property type="entry name" value="Prot_kinase_dom"/>
</dbReference>
<organism evidence="10 11">
    <name type="scientific">Amycolatopsis heterodermiae</name>
    <dbReference type="NCBI Taxonomy" id="3110235"/>
    <lineage>
        <taxon>Bacteria</taxon>
        <taxon>Bacillati</taxon>
        <taxon>Actinomycetota</taxon>
        <taxon>Actinomycetes</taxon>
        <taxon>Pseudonocardiales</taxon>
        <taxon>Pseudonocardiaceae</taxon>
        <taxon>Amycolatopsis</taxon>
    </lineage>
</organism>
<dbReference type="Pfam" id="PF00069">
    <property type="entry name" value="Pkinase"/>
    <property type="match status" value="1"/>
</dbReference>
<evidence type="ECO:0000313" key="11">
    <source>
        <dbReference type="Proteomes" id="UP001304298"/>
    </source>
</evidence>
<feature type="region of interest" description="Disordered" evidence="8">
    <location>
        <begin position="1"/>
        <end position="32"/>
    </location>
</feature>
<keyword evidence="4 7" id="KW-0547">Nucleotide-binding</keyword>
<feature type="compositionally biased region" description="Acidic residues" evidence="8">
    <location>
        <begin position="1"/>
        <end position="10"/>
    </location>
</feature>
<dbReference type="Proteomes" id="UP001304298">
    <property type="component" value="Unassembled WGS sequence"/>
</dbReference>
<dbReference type="PANTHER" id="PTHR43289">
    <property type="entry name" value="MITOGEN-ACTIVATED PROTEIN KINASE KINASE KINASE 20-RELATED"/>
    <property type="match status" value="1"/>
</dbReference>
<evidence type="ECO:0000256" key="1">
    <source>
        <dbReference type="ARBA" id="ARBA00012513"/>
    </source>
</evidence>
<feature type="compositionally biased region" description="Gly residues" evidence="8">
    <location>
        <begin position="418"/>
        <end position="427"/>
    </location>
</feature>
<protein>
    <recommendedName>
        <fullName evidence="1">non-specific serine/threonine protein kinase</fullName>
        <ecNumber evidence="1">2.7.11.1</ecNumber>
    </recommendedName>
</protein>
<name>A0ABU5RCU9_9PSEU</name>
<reference evidence="10 11" key="1">
    <citation type="submission" date="2023-12" db="EMBL/GenBank/DDBJ databases">
        <title>Amycolatopsis sp. V23-08.</title>
        <authorList>
            <person name="Somphong A."/>
        </authorList>
    </citation>
    <scope>NUCLEOTIDE SEQUENCE [LARGE SCALE GENOMIC DNA]</scope>
    <source>
        <strain evidence="10 11">V23-08</strain>
    </source>
</reference>
<dbReference type="PANTHER" id="PTHR43289:SF6">
    <property type="entry name" value="SERINE_THREONINE-PROTEIN KINASE NEKL-3"/>
    <property type="match status" value="1"/>
</dbReference>
<dbReference type="InterPro" id="IPR011009">
    <property type="entry name" value="Kinase-like_dom_sf"/>
</dbReference>
<proteinExistence type="predicted"/>
<dbReference type="Gene3D" id="1.10.510.10">
    <property type="entry name" value="Transferase(Phosphotransferase) domain 1"/>
    <property type="match status" value="1"/>
</dbReference>
<accession>A0ABU5RCU9</accession>
<dbReference type="RefSeq" id="WP_323330792.1">
    <property type="nucleotide sequence ID" value="NZ_JAYFSI010000006.1"/>
</dbReference>
<evidence type="ECO:0000313" key="10">
    <source>
        <dbReference type="EMBL" id="MEA5363036.1"/>
    </source>
</evidence>
<evidence type="ECO:0000256" key="3">
    <source>
        <dbReference type="ARBA" id="ARBA00022679"/>
    </source>
</evidence>
<keyword evidence="11" id="KW-1185">Reference proteome</keyword>
<evidence type="ECO:0000256" key="2">
    <source>
        <dbReference type="ARBA" id="ARBA00022527"/>
    </source>
</evidence>
<dbReference type="SMART" id="SM00220">
    <property type="entry name" value="S_TKc"/>
    <property type="match status" value="1"/>
</dbReference>
<dbReference type="EC" id="2.7.11.1" evidence="1"/>
<evidence type="ECO:0000256" key="6">
    <source>
        <dbReference type="ARBA" id="ARBA00022840"/>
    </source>
</evidence>
<evidence type="ECO:0000256" key="5">
    <source>
        <dbReference type="ARBA" id="ARBA00022777"/>
    </source>
</evidence>
<dbReference type="Gene3D" id="3.30.200.20">
    <property type="entry name" value="Phosphorylase Kinase, domain 1"/>
    <property type="match status" value="1"/>
</dbReference>
<dbReference type="SUPFAM" id="SSF56112">
    <property type="entry name" value="Protein kinase-like (PK-like)"/>
    <property type="match status" value="1"/>
</dbReference>
<comment type="caution">
    <text evidence="10">The sequence shown here is derived from an EMBL/GenBank/DDBJ whole genome shotgun (WGS) entry which is preliminary data.</text>
</comment>
<evidence type="ECO:0000259" key="9">
    <source>
        <dbReference type="PROSITE" id="PS50011"/>
    </source>
</evidence>
<dbReference type="InterPro" id="IPR017441">
    <property type="entry name" value="Protein_kinase_ATP_BS"/>
</dbReference>
<evidence type="ECO:0000256" key="4">
    <source>
        <dbReference type="ARBA" id="ARBA00022741"/>
    </source>
</evidence>
<evidence type="ECO:0000256" key="8">
    <source>
        <dbReference type="SAM" id="MobiDB-lite"/>
    </source>
</evidence>
<evidence type="ECO:0000256" key="7">
    <source>
        <dbReference type="PROSITE-ProRule" id="PRU10141"/>
    </source>
</evidence>
<dbReference type="CDD" id="cd14014">
    <property type="entry name" value="STKc_PknB_like"/>
    <property type="match status" value="1"/>
</dbReference>
<dbReference type="EMBL" id="JAYFSI010000006">
    <property type="protein sequence ID" value="MEA5363036.1"/>
    <property type="molecule type" value="Genomic_DNA"/>
</dbReference>
<feature type="compositionally biased region" description="Low complexity" evidence="8">
    <location>
        <begin position="377"/>
        <end position="391"/>
    </location>
</feature>
<dbReference type="PROSITE" id="PS00108">
    <property type="entry name" value="PROTEIN_KINASE_ST"/>
    <property type="match status" value="1"/>
</dbReference>
<dbReference type="GO" id="GO:0004674">
    <property type="term" value="F:protein serine/threonine kinase activity"/>
    <property type="evidence" value="ECO:0007669"/>
    <property type="project" value="UniProtKB-EC"/>
</dbReference>
<feature type="binding site" evidence="7">
    <location>
        <position position="68"/>
    </location>
    <ligand>
        <name>ATP</name>
        <dbReference type="ChEBI" id="CHEBI:30616"/>
    </ligand>
</feature>
<feature type="domain" description="Protein kinase" evidence="9">
    <location>
        <begin position="39"/>
        <end position="290"/>
    </location>
</feature>
<keyword evidence="3 10" id="KW-0808">Transferase</keyword>
<keyword evidence="6 7" id="KW-0067">ATP-binding</keyword>
<gene>
    <name evidence="10" type="ORF">VA596_26130</name>
</gene>
<feature type="compositionally biased region" description="Gly residues" evidence="8">
    <location>
        <begin position="400"/>
        <end position="411"/>
    </location>
</feature>
<feature type="region of interest" description="Disordered" evidence="8">
    <location>
        <begin position="377"/>
        <end position="427"/>
    </location>
</feature>
<dbReference type="PROSITE" id="PS00107">
    <property type="entry name" value="PROTEIN_KINASE_ATP"/>
    <property type="match status" value="1"/>
</dbReference>
<dbReference type="PROSITE" id="PS50011">
    <property type="entry name" value="PROTEIN_KINASE_DOM"/>
    <property type="match status" value="1"/>
</dbReference>
<keyword evidence="2" id="KW-0723">Serine/threonine-protein kinase</keyword>
<sequence length="427" mass="43619">MTIDGSEDGETSTRISPGSADSPPRPAGNELPDVIAGRYEVGPLIGRGATARVHRAVDRVLGRAVAVKFYDRHVLAVDQLRRVRERTLLASVQHPNVVALFDSGTEGDRPYLVMQLVEGENLAERVPDGPFTADEVSELAIRLADALAHVHARGIVHRDLKPANVLLGPGGPVITDFGIAHALDSTHITGTGLVTGTAAYLAPEQILGEQAGPPADVYALGLILLECLTGQREFPGTLAESALARLHRAPRIPDGTPEPLAHALSWMTARDPADRPGAAALLASLREPSGTIEAAVVPLGVPEPVRRRRALVLTGGVVTAAAAAALAVVLAQPPGSGGTPARLPAAAPPTSSVVVPTQVTLSPASAVVLATSHAAKPVTAGGGAVVPPKAGLADDRRRFGGGPVKPHGGPGPDAARGAGPGGLPGRR</sequence>
<dbReference type="InterPro" id="IPR008271">
    <property type="entry name" value="Ser/Thr_kinase_AS"/>
</dbReference>